<dbReference type="SMR" id="A0A5K1UYH0"/>
<organism evidence="4 5">
    <name type="scientific">Entamoeba histolytica</name>
    <dbReference type="NCBI Taxonomy" id="5759"/>
    <lineage>
        <taxon>Eukaryota</taxon>
        <taxon>Amoebozoa</taxon>
        <taxon>Evosea</taxon>
        <taxon>Archamoebae</taxon>
        <taxon>Mastigamoebida</taxon>
        <taxon>Entamoebidae</taxon>
        <taxon>Entamoeba</taxon>
    </lineage>
</organism>
<gene>
    <name evidence="4" type="ORF">CL6EHI_194540</name>
</gene>
<evidence type="ECO:0000256" key="1">
    <source>
        <dbReference type="ARBA" id="ARBA00023157"/>
    </source>
</evidence>
<feature type="chain" id="PRO_5023938306" evidence="2">
    <location>
        <begin position="16"/>
        <end position="96"/>
    </location>
</feature>
<keyword evidence="1" id="KW-1015">Disulfide bond</keyword>
<evidence type="ECO:0000313" key="4">
    <source>
        <dbReference type="EMBL" id="GAT94426.1"/>
    </source>
</evidence>
<protein>
    <submittedName>
        <fullName evidence="4">Pore-forming peptide ameobapore b putative</fullName>
    </submittedName>
</protein>
<dbReference type="VEuPathDB" id="AmoebaDB:KM1_013430"/>
<name>A0A5K1UYH0_ENTHI</name>
<dbReference type="EMBL" id="BDEQ01000001">
    <property type="protein sequence ID" value="GAT94426.1"/>
    <property type="molecule type" value="Genomic_DNA"/>
</dbReference>
<accession>A0A5K1UYH0</accession>
<dbReference type="AlphaFoldDB" id="A0A5K1UYH0"/>
<dbReference type="InterPro" id="IPR008138">
    <property type="entry name" value="SapB_2"/>
</dbReference>
<dbReference type="OMA" id="CKDTVDM"/>
<evidence type="ECO:0000313" key="5">
    <source>
        <dbReference type="Proteomes" id="UP000078387"/>
    </source>
</evidence>
<sequence>MRAIIFVLIFAIAFAATREGAILCNLCKDTVKLVENLLTVDGAQAVRQYIDNLCGKASGFLGTLCEKILSFGVDELVKLIENHVDPVVVCEKIHAC</sequence>
<evidence type="ECO:0000259" key="3">
    <source>
        <dbReference type="PROSITE" id="PS50015"/>
    </source>
</evidence>
<dbReference type="InterPro" id="IPR011001">
    <property type="entry name" value="Saposin-like"/>
</dbReference>
<feature type="signal peptide" evidence="2">
    <location>
        <begin position="1"/>
        <end position="15"/>
    </location>
</feature>
<dbReference type="VEuPathDB" id="AmoebaDB:EHI5A_011850"/>
<reference evidence="4 5" key="1">
    <citation type="submission" date="2016-05" db="EMBL/GenBank/DDBJ databases">
        <title>First whole genome sequencing of Entamoeba histolytica HM1:IMSS-clone-6.</title>
        <authorList>
            <person name="Mukherjee Avik.K."/>
            <person name="Izumyama S."/>
            <person name="Nakada-Tsukui K."/>
            <person name="Nozaki T."/>
        </authorList>
    </citation>
    <scope>NUCLEOTIDE SEQUENCE [LARGE SCALE GENOMIC DNA]</scope>
    <source>
        <strain evidence="4 5">HM1:IMSS clone 6</strain>
    </source>
</reference>
<comment type="caution">
    <text evidence="4">The sequence shown here is derived from an EMBL/GenBank/DDBJ whole genome shotgun (WGS) entry which is preliminary data.</text>
</comment>
<dbReference type="VEuPathDB" id="AmoebaDB:EHI8A_003320"/>
<proteinExistence type="predicted"/>
<dbReference type="Proteomes" id="UP000078387">
    <property type="component" value="Unassembled WGS sequence"/>
</dbReference>
<feature type="domain" description="Saposin B-type" evidence="3">
    <location>
        <begin position="20"/>
        <end position="96"/>
    </location>
</feature>
<dbReference type="SUPFAM" id="SSF47862">
    <property type="entry name" value="Saposin"/>
    <property type="match status" value="1"/>
</dbReference>
<dbReference type="VEuPathDB" id="AmoebaDB:EHI_194540"/>
<dbReference type="Pfam" id="PF03489">
    <property type="entry name" value="SapB_2"/>
    <property type="match status" value="1"/>
</dbReference>
<dbReference type="InterPro" id="IPR008139">
    <property type="entry name" value="SaposinB_dom"/>
</dbReference>
<keyword evidence="2" id="KW-0732">Signal</keyword>
<dbReference type="Gene3D" id="1.10.225.10">
    <property type="entry name" value="Saposin-like"/>
    <property type="match status" value="1"/>
</dbReference>
<dbReference type="VEuPathDB" id="AmoebaDB:EHI7A_005290"/>
<evidence type="ECO:0000256" key="2">
    <source>
        <dbReference type="SAM" id="SignalP"/>
    </source>
</evidence>
<dbReference type="PROSITE" id="PS50015">
    <property type="entry name" value="SAP_B"/>
    <property type="match status" value="1"/>
</dbReference>
<dbReference type="SMART" id="SM00741">
    <property type="entry name" value="SapB"/>
    <property type="match status" value="1"/>
</dbReference>